<feature type="signal peptide" evidence="1">
    <location>
        <begin position="1"/>
        <end position="25"/>
    </location>
</feature>
<dbReference type="EMBL" id="GBRH01283521">
    <property type="protein sequence ID" value="JAD14374.1"/>
    <property type="molecule type" value="Transcribed_RNA"/>
</dbReference>
<accession>A0A0A8XMT9</accession>
<dbReference type="AlphaFoldDB" id="A0A0A8XMT9"/>
<evidence type="ECO:0000313" key="2">
    <source>
        <dbReference type="EMBL" id="JAD14374.1"/>
    </source>
</evidence>
<keyword evidence="1" id="KW-0732">Signal</keyword>
<reference evidence="2" key="2">
    <citation type="journal article" date="2015" name="Data Brief">
        <title>Shoot transcriptome of the giant reed, Arundo donax.</title>
        <authorList>
            <person name="Barrero R.A."/>
            <person name="Guerrero F.D."/>
            <person name="Moolhuijzen P."/>
            <person name="Goolsby J.A."/>
            <person name="Tidwell J."/>
            <person name="Bellgard S.E."/>
            <person name="Bellgard M.I."/>
        </authorList>
    </citation>
    <scope>NUCLEOTIDE SEQUENCE</scope>
    <source>
        <tissue evidence="2">Shoot tissue taken approximately 20 cm above the soil surface</tissue>
    </source>
</reference>
<feature type="chain" id="PRO_5002044432" evidence="1">
    <location>
        <begin position="26"/>
        <end position="128"/>
    </location>
</feature>
<evidence type="ECO:0000256" key="1">
    <source>
        <dbReference type="SAM" id="SignalP"/>
    </source>
</evidence>
<reference evidence="2" key="1">
    <citation type="submission" date="2014-09" db="EMBL/GenBank/DDBJ databases">
        <authorList>
            <person name="Magalhaes I.L.F."/>
            <person name="Oliveira U."/>
            <person name="Santos F.R."/>
            <person name="Vidigal T.H.D.A."/>
            <person name="Brescovit A.D."/>
            <person name="Santos A.J."/>
        </authorList>
    </citation>
    <scope>NUCLEOTIDE SEQUENCE</scope>
    <source>
        <tissue evidence="2">Shoot tissue taken approximately 20 cm above the soil surface</tissue>
    </source>
</reference>
<sequence>MRSHGPPPHAPQPMLLLCLPAMCGSRALRQGAGEVAVPWDLMGVLALSSSAVSRAHAQAWRRWRLGRRCRWRCCAKARLRRGSTALHGSGQADGWPWIGPGGSEEAGRCRMAAAGEEARHGGDSGAEE</sequence>
<proteinExistence type="predicted"/>
<organism evidence="2">
    <name type="scientific">Arundo donax</name>
    <name type="common">Giant reed</name>
    <name type="synonym">Donax arundinaceus</name>
    <dbReference type="NCBI Taxonomy" id="35708"/>
    <lineage>
        <taxon>Eukaryota</taxon>
        <taxon>Viridiplantae</taxon>
        <taxon>Streptophyta</taxon>
        <taxon>Embryophyta</taxon>
        <taxon>Tracheophyta</taxon>
        <taxon>Spermatophyta</taxon>
        <taxon>Magnoliopsida</taxon>
        <taxon>Liliopsida</taxon>
        <taxon>Poales</taxon>
        <taxon>Poaceae</taxon>
        <taxon>PACMAD clade</taxon>
        <taxon>Arundinoideae</taxon>
        <taxon>Arundineae</taxon>
        <taxon>Arundo</taxon>
    </lineage>
</organism>
<name>A0A0A8XMT9_ARUDO</name>
<protein>
    <submittedName>
        <fullName evidence="2">Uncharacterized protein</fullName>
    </submittedName>
</protein>